<evidence type="ECO:0000256" key="2">
    <source>
        <dbReference type="ARBA" id="ARBA00023002"/>
    </source>
</evidence>
<gene>
    <name evidence="5" type="ORF">EJ03DRAFT_373818</name>
</gene>
<evidence type="ECO:0000313" key="5">
    <source>
        <dbReference type="EMBL" id="KAF2770207.1"/>
    </source>
</evidence>
<dbReference type="PROSITE" id="PS00065">
    <property type="entry name" value="D_2_HYDROXYACID_DH_1"/>
    <property type="match status" value="1"/>
</dbReference>
<accession>A0A6G1LBE9</accession>
<name>A0A6G1LBE9_9PEZI</name>
<dbReference type="PANTHER" id="PTHR42789:SF1">
    <property type="entry name" value="D-ISOMER SPECIFIC 2-HYDROXYACID DEHYDROGENASE FAMILY PROTEIN (AFU_ORTHOLOGUE AFUA_6G10090)"/>
    <property type="match status" value="1"/>
</dbReference>
<keyword evidence="6" id="KW-1185">Reference proteome</keyword>
<protein>
    <recommendedName>
        <fullName evidence="4">D-isomer specific 2-hydroxyacid dehydrogenase NAD-binding domain-containing protein</fullName>
    </recommendedName>
</protein>
<evidence type="ECO:0000259" key="4">
    <source>
        <dbReference type="Pfam" id="PF02826"/>
    </source>
</evidence>
<dbReference type="Pfam" id="PF02826">
    <property type="entry name" value="2-Hacid_dh_C"/>
    <property type="match status" value="1"/>
</dbReference>
<dbReference type="InterPro" id="IPR050857">
    <property type="entry name" value="D-2-hydroxyacid_DH"/>
</dbReference>
<dbReference type="SUPFAM" id="SSF52283">
    <property type="entry name" value="Formate/glycerate dehydrogenase catalytic domain-like"/>
    <property type="match status" value="1"/>
</dbReference>
<dbReference type="GO" id="GO:0051287">
    <property type="term" value="F:NAD binding"/>
    <property type="evidence" value="ECO:0007669"/>
    <property type="project" value="InterPro"/>
</dbReference>
<evidence type="ECO:0000313" key="6">
    <source>
        <dbReference type="Proteomes" id="UP000799436"/>
    </source>
</evidence>
<dbReference type="InterPro" id="IPR029752">
    <property type="entry name" value="D-isomer_DH_CS1"/>
</dbReference>
<dbReference type="SUPFAM" id="SSF51735">
    <property type="entry name" value="NAD(P)-binding Rossmann-fold domains"/>
    <property type="match status" value="1"/>
</dbReference>
<keyword evidence="2" id="KW-0560">Oxidoreductase</keyword>
<dbReference type="AlphaFoldDB" id="A0A6G1LBE9"/>
<organism evidence="5 6">
    <name type="scientific">Teratosphaeria nubilosa</name>
    <dbReference type="NCBI Taxonomy" id="161662"/>
    <lineage>
        <taxon>Eukaryota</taxon>
        <taxon>Fungi</taxon>
        <taxon>Dikarya</taxon>
        <taxon>Ascomycota</taxon>
        <taxon>Pezizomycotina</taxon>
        <taxon>Dothideomycetes</taxon>
        <taxon>Dothideomycetidae</taxon>
        <taxon>Mycosphaerellales</taxon>
        <taxon>Teratosphaeriaceae</taxon>
        <taxon>Teratosphaeria</taxon>
    </lineage>
</organism>
<evidence type="ECO:0000256" key="1">
    <source>
        <dbReference type="ARBA" id="ARBA00005854"/>
    </source>
</evidence>
<dbReference type="InterPro" id="IPR036291">
    <property type="entry name" value="NAD(P)-bd_dom_sf"/>
</dbReference>
<feature type="domain" description="D-isomer specific 2-hydroxyacid dehydrogenase NAD-binding" evidence="4">
    <location>
        <begin position="141"/>
        <end position="331"/>
    </location>
</feature>
<sequence>MTPPPPTPLAILDDYAAIAPPHFSNLPCPLEIHPLPLPTPTNLDDLAQTLHPYAIISTLRERTPFPATLLARLPNLKLLLNAGTRNASIDLEAARAHGVIVTGTKGDVPAEGSAERCELDALVGEAPPVEGHSPVIQLAFAQLLAMLSRVPRDDRLLRAEPAYWQEEAGMMTHVSGKVLGVVGLGKLGTQMARVGVQGFGMRVLAWSENLTQARADAVAAAGAGLGITVTVVGKEELFRRADVVSLHVVLSARTRGMVGARELGWMKPTAVIVNTARAGLVEEAALRAVLREGRIRGACLDVFWEEPLPGGSEWRDSAGWKGEVLMSPHMGYVTAWQMHRWYQEQRGCVEKWLAGEDVGERRMN</sequence>
<proteinExistence type="inferred from homology"/>
<dbReference type="Proteomes" id="UP000799436">
    <property type="component" value="Unassembled WGS sequence"/>
</dbReference>
<comment type="similarity">
    <text evidence="1">Belongs to the D-isomer specific 2-hydroxyacid dehydrogenase family.</text>
</comment>
<keyword evidence="3" id="KW-0520">NAD</keyword>
<dbReference type="PANTHER" id="PTHR42789">
    <property type="entry name" value="D-ISOMER SPECIFIC 2-HYDROXYACID DEHYDROGENASE FAMILY PROTEIN (AFU_ORTHOLOGUE AFUA_6G10090)"/>
    <property type="match status" value="1"/>
</dbReference>
<dbReference type="GO" id="GO:0016616">
    <property type="term" value="F:oxidoreductase activity, acting on the CH-OH group of donors, NAD or NADP as acceptor"/>
    <property type="evidence" value="ECO:0007669"/>
    <property type="project" value="InterPro"/>
</dbReference>
<dbReference type="OrthoDB" id="298012at2759"/>
<evidence type="ECO:0000256" key="3">
    <source>
        <dbReference type="ARBA" id="ARBA00023027"/>
    </source>
</evidence>
<reference evidence="5" key="1">
    <citation type="journal article" date="2020" name="Stud. Mycol.">
        <title>101 Dothideomycetes genomes: a test case for predicting lifestyles and emergence of pathogens.</title>
        <authorList>
            <person name="Haridas S."/>
            <person name="Albert R."/>
            <person name="Binder M."/>
            <person name="Bloem J."/>
            <person name="Labutti K."/>
            <person name="Salamov A."/>
            <person name="Andreopoulos B."/>
            <person name="Baker S."/>
            <person name="Barry K."/>
            <person name="Bills G."/>
            <person name="Bluhm B."/>
            <person name="Cannon C."/>
            <person name="Castanera R."/>
            <person name="Culley D."/>
            <person name="Daum C."/>
            <person name="Ezra D."/>
            <person name="Gonzalez J."/>
            <person name="Henrissat B."/>
            <person name="Kuo A."/>
            <person name="Liang C."/>
            <person name="Lipzen A."/>
            <person name="Lutzoni F."/>
            <person name="Magnuson J."/>
            <person name="Mondo S."/>
            <person name="Nolan M."/>
            <person name="Ohm R."/>
            <person name="Pangilinan J."/>
            <person name="Park H.-J."/>
            <person name="Ramirez L."/>
            <person name="Alfaro M."/>
            <person name="Sun H."/>
            <person name="Tritt A."/>
            <person name="Yoshinaga Y."/>
            <person name="Zwiers L.-H."/>
            <person name="Turgeon B."/>
            <person name="Goodwin S."/>
            <person name="Spatafora J."/>
            <person name="Crous P."/>
            <person name="Grigoriev I."/>
        </authorList>
    </citation>
    <scope>NUCLEOTIDE SEQUENCE</scope>
    <source>
        <strain evidence="5">CBS 116005</strain>
    </source>
</reference>
<dbReference type="CDD" id="cd12169">
    <property type="entry name" value="PGDH_like_1"/>
    <property type="match status" value="1"/>
</dbReference>
<dbReference type="Gene3D" id="3.40.50.720">
    <property type="entry name" value="NAD(P)-binding Rossmann-like Domain"/>
    <property type="match status" value="2"/>
</dbReference>
<dbReference type="InterPro" id="IPR006140">
    <property type="entry name" value="D-isomer_DH_NAD-bd"/>
</dbReference>
<dbReference type="EMBL" id="ML995827">
    <property type="protein sequence ID" value="KAF2770207.1"/>
    <property type="molecule type" value="Genomic_DNA"/>
</dbReference>